<name>A0ACC2Q1L0_9NEOP</name>
<protein>
    <submittedName>
        <fullName evidence="1">Uncharacterized protein</fullName>
    </submittedName>
</protein>
<sequence>MPACCIATCGARKNKNQPKLTLHRFPKKEPLRKKWLEAIGKVNINTKYREWYVCSLHFNESCFNRTLEVIRLRDDSVPTEFLKRHQDLSDLSESDTIGKGDDDSDDTTTELDPLQISDEETVQKEVEDNEKVKELESKCVKQPKKIKRLNEMIQKRNKKGRKEPAVAIEVLAEPRDSKKRFPQHEKLCRKWLDIIGLDNIKPEQKKPQVCSSHFTRSSFKKTLGVTKLRDDALPSKHLVPSKESHGSVSRIIKKALKRASSKKLQLRSKKKRLDQDCNETDTESISSEEEMPSMSESLMVCRVCLALDVKMFDMKDLKLTETFQNITGLSVSDEKDYTLHRLCWECTSRLTTASTFRNKALLSDALLKNIASMNKSDIANLRHIYRDSLQSSLTTQSVLHEFDNEEMESNSEEMECVNSEEMECVNSEEMECVNSEEMECVNSETDFEDDEPLVNLQKDAESDQGGNKNKYIKNKDTEENIEVYNSSNVISVNEVLSKAPINEDCYLVIVTGDEDSKRKVDVVGNTGDKSLSKVITQSLVEASGNKAKKVTFKDVGALSEEGNRLNDSEKLKSIASKRKSHSVAERSEETKNSLIVQNIVTVNRLNNQLTLAISSKNLKPNKSITIENKTPSTCKDAVKDENKKRLKNENGLNGPGFDDPGFDSDGIADTDVTDKSDSSEDDLLSDKENYSSDDGLPLEKCKERPKSARIKKIKDQSGPKYRRKERVRQNDDMIRSVFTITDLTYEEQMAEIMKRKETPQYINSYFKCTLCFKGFLDEEGYNIHMFRHTNQFGDYECQICKMHFQYRRILNTHMTKHTQRYSCKECTFVTTHRQTATAHARWHKGTKYQCPHCPQQFEHHTTYMGHIRIKHASDFACEICGYSFVSAKGLQQHKNLKHRLVKEEIPEDGPYCEPCNVRFISSEAYTRHIRVSAKHNTDKNSREPNTPKKKVYKSTDKVRTKRVRSSPTSKKDKKKEGLIPCEQCSVQLKGTQAYNIHFRRMHPDKNRTKYPTMRQPSMCELCGRMVSSFQLKYHCCPQNQERPFSCESCGKTFKARSSLHMHQRLHSKERTTYPCSICGKHFSNITNRCRHMFIHTGLKPHKCEICDKNFRTVTEKRAHINYVHLKKPWPKRNRDKRKTDTR</sequence>
<accession>A0ACC2Q1L0</accession>
<reference evidence="1" key="1">
    <citation type="submission" date="2023-03" db="EMBL/GenBank/DDBJ databases">
        <title>Chromosome-level genomes of two armyworms, Mythimna separata and Mythimna loreyi, provide insights into the biosynthesis and reception of sex pheromones.</title>
        <authorList>
            <person name="Zhao H."/>
        </authorList>
    </citation>
    <scope>NUCLEOTIDE SEQUENCE</scope>
    <source>
        <strain evidence="1">BeijingLab</strain>
    </source>
</reference>
<evidence type="ECO:0000313" key="1">
    <source>
        <dbReference type="EMBL" id="KAJ8704945.1"/>
    </source>
</evidence>
<keyword evidence="2" id="KW-1185">Reference proteome</keyword>
<dbReference type="EMBL" id="CM056806">
    <property type="protein sequence ID" value="KAJ8704945.1"/>
    <property type="molecule type" value="Genomic_DNA"/>
</dbReference>
<organism evidence="1 2">
    <name type="scientific">Mythimna loreyi</name>
    <dbReference type="NCBI Taxonomy" id="667449"/>
    <lineage>
        <taxon>Eukaryota</taxon>
        <taxon>Metazoa</taxon>
        <taxon>Ecdysozoa</taxon>
        <taxon>Arthropoda</taxon>
        <taxon>Hexapoda</taxon>
        <taxon>Insecta</taxon>
        <taxon>Pterygota</taxon>
        <taxon>Neoptera</taxon>
        <taxon>Endopterygota</taxon>
        <taxon>Lepidoptera</taxon>
        <taxon>Glossata</taxon>
        <taxon>Ditrysia</taxon>
        <taxon>Noctuoidea</taxon>
        <taxon>Noctuidae</taxon>
        <taxon>Noctuinae</taxon>
        <taxon>Hadenini</taxon>
        <taxon>Mythimna</taxon>
    </lineage>
</organism>
<evidence type="ECO:0000313" key="2">
    <source>
        <dbReference type="Proteomes" id="UP001231649"/>
    </source>
</evidence>
<dbReference type="Proteomes" id="UP001231649">
    <property type="component" value="Chromosome 30"/>
</dbReference>
<proteinExistence type="predicted"/>
<comment type="caution">
    <text evidence="1">The sequence shown here is derived from an EMBL/GenBank/DDBJ whole genome shotgun (WGS) entry which is preliminary data.</text>
</comment>
<gene>
    <name evidence="1" type="ORF">PYW08_012265</name>
</gene>